<dbReference type="PANTHER" id="PTHR43003">
    <property type="entry name" value="DNA-3-METHYLADENINE GLYCOSYLASE"/>
    <property type="match status" value="1"/>
</dbReference>
<dbReference type="Proteomes" id="UP000231246">
    <property type="component" value="Unassembled WGS sequence"/>
</dbReference>
<dbReference type="GO" id="GO:0043916">
    <property type="term" value="F:DNA-7-methylguanine glycosylase activity"/>
    <property type="evidence" value="ECO:0007669"/>
    <property type="project" value="TreeGrafter"/>
</dbReference>
<dbReference type="Gene3D" id="1.10.1670.40">
    <property type="match status" value="1"/>
</dbReference>
<protein>
    <recommendedName>
        <fullName evidence="3">DNA-3-methyladenine glycosylase II</fullName>
        <ecNumber evidence="3">3.2.2.21</ecNumber>
    </recommendedName>
</protein>
<dbReference type="FunFam" id="1.10.340.30:FF:000004">
    <property type="entry name" value="DNA-3-methyladenine glycosylase II"/>
    <property type="match status" value="1"/>
</dbReference>
<evidence type="ECO:0000256" key="2">
    <source>
        <dbReference type="ARBA" id="ARBA00010817"/>
    </source>
</evidence>
<dbReference type="InterPro" id="IPR051912">
    <property type="entry name" value="Alkylbase_DNA_Glycosylase/TA"/>
</dbReference>
<dbReference type="GO" id="GO:0032131">
    <property type="term" value="F:alkylated DNA binding"/>
    <property type="evidence" value="ECO:0007669"/>
    <property type="project" value="TreeGrafter"/>
</dbReference>
<evidence type="ECO:0000256" key="4">
    <source>
        <dbReference type="ARBA" id="ARBA00022763"/>
    </source>
</evidence>
<keyword evidence="5" id="KW-0234">DNA repair</keyword>
<dbReference type="GO" id="GO:0006307">
    <property type="term" value="P:DNA alkylation repair"/>
    <property type="evidence" value="ECO:0007669"/>
    <property type="project" value="TreeGrafter"/>
</dbReference>
<dbReference type="SMART" id="SM00478">
    <property type="entry name" value="ENDO3c"/>
    <property type="match status" value="1"/>
</dbReference>
<evidence type="ECO:0000313" key="7">
    <source>
        <dbReference type="EMBL" id="PIP62075.1"/>
    </source>
</evidence>
<dbReference type="InterPro" id="IPR000035">
    <property type="entry name" value="Alkylbase_DNA_glycsylse_CS"/>
</dbReference>
<evidence type="ECO:0000256" key="3">
    <source>
        <dbReference type="ARBA" id="ARBA00012000"/>
    </source>
</evidence>
<reference evidence="7 8" key="1">
    <citation type="submission" date="2017-09" db="EMBL/GenBank/DDBJ databases">
        <title>Depth-based differentiation of microbial function through sediment-hosted aquifers and enrichment of novel symbionts in the deep terrestrial subsurface.</title>
        <authorList>
            <person name="Probst A.J."/>
            <person name="Ladd B."/>
            <person name="Jarett J.K."/>
            <person name="Geller-Mcgrath D.E."/>
            <person name="Sieber C.M."/>
            <person name="Emerson J.B."/>
            <person name="Anantharaman K."/>
            <person name="Thomas B.C."/>
            <person name="Malmstrom R."/>
            <person name="Stieglmeier M."/>
            <person name="Klingl A."/>
            <person name="Woyke T."/>
            <person name="Ryan C.M."/>
            <person name="Banfield J.F."/>
        </authorList>
    </citation>
    <scope>NUCLEOTIDE SEQUENCE [LARGE SCALE GENOMIC DNA]</scope>
    <source>
        <strain evidence="7">CG22_combo_CG10-13_8_21_14_all_38_20</strain>
    </source>
</reference>
<dbReference type="InterPro" id="IPR003265">
    <property type="entry name" value="HhH-GPD_domain"/>
</dbReference>
<dbReference type="PANTHER" id="PTHR43003:SF5">
    <property type="entry name" value="DNA-3-METHYLADENINE GLYCOSYLASE"/>
    <property type="match status" value="1"/>
</dbReference>
<evidence type="ECO:0000256" key="5">
    <source>
        <dbReference type="ARBA" id="ARBA00023204"/>
    </source>
</evidence>
<dbReference type="EMBL" id="PCTA01000004">
    <property type="protein sequence ID" value="PIP62075.1"/>
    <property type="molecule type" value="Genomic_DNA"/>
</dbReference>
<feature type="domain" description="HhH-GPD" evidence="6">
    <location>
        <begin position="45"/>
        <end position="198"/>
    </location>
</feature>
<dbReference type="PROSITE" id="PS00516">
    <property type="entry name" value="ALKYLBASE_DNA_GLYCOS"/>
    <property type="match status" value="1"/>
</dbReference>
<accession>A0A2H0BWL8</accession>
<dbReference type="GO" id="GO:0006285">
    <property type="term" value="P:base-excision repair, AP site formation"/>
    <property type="evidence" value="ECO:0007669"/>
    <property type="project" value="TreeGrafter"/>
</dbReference>
<dbReference type="GO" id="GO:0008725">
    <property type="term" value="F:DNA-3-methyladenine glycosylase activity"/>
    <property type="evidence" value="ECO:0007669"/>
    <property type="project" value="TreeGrafter"/>
</dbReference>
<dbReference type="GO" id="GO:0005737">
    <property type="term" value="C:cytoplasm"/>
    <property type="evidence" value="ECO:0007669"/>
    <property type="project" value="TreeGrafter"/>
</dbReference>
<comment type="caution">
    <text evidence="7">The sequence shown here is derived from an EMBL/GenBank/DDBJ whole genome shotgun (WGS) entry which is preliminary data.</text>
</comment>
<dbReference type="CDD" id="cd00056">
    <property type="entry name" value="ENDO3c"/>
    <property type="match status" value="1"/>
</dbReference>
<dbReference type="Gene3D" id="1.10.340.30">
    <property type="entry name" value="Hypothetical protein, domain 2"/>
    <property type="match status" value="1"/>
</dbReference>
<evidence type="ECO:0000259" key="6">
    <source>
        <dbReference type="SMART" id="SM00478"/>
    </source>
</evidence>
<comment type="similarity">
    <text evidence="2">Belongs to the alkylbase DNA glycosidase AlkA family.</text>
</comment>
<dbReference type="GO" id="GO:0032993">
    <property type="term" value="C:protein-DNA complex"/>
    <property type="evidence" value="ECO:0007669"/>
    <property type="project" value="TreeGrafter"/>
</dbReference>
<dbReference type="SUPFAM" id="SSF48150">
    <property type="entry name" value="DNA-glycosylase"/>
    <property type="match status" value="1"/>
</dbReference>
<organism evidence="7 8">
    <name type="scientific">Candidatus Roizmanbacteria bacterium CG22_combo_CG10-13_8_21_14_all_38_20</name>
    <dbReference type="NCBI Taxonomy" id="1974862"/>
    <lineage>
        <taxon>Bacteria</taxon>
        <taxon>Candidatus Roizmaniibacteriota</taxon>
    </lineage>
</organism>
<proteinExistence type="inferred from homology"/>
<dbReference type="InterPro" id="IPR011257">
    <property type="entry name" value="DNA_glycosylase"/>
</dbReference>
<comment type="catalytic activity">
    <reaction evidence="1">
        <text>Hydrolysis of alkylated DNA, releasing 3-methyladenine, 3-methylguanine, 7-methylguanine and 7-methyladenine.</text>
        <dbReference type="EC" id="3.2.2.21"/>
    </reaction>
</comment>
<dbReference type="AlphaFoldDB" id="A0A2H0BWL8"/>
<name>A0A2H0BWL8_9BACT</name>
<gene>
    <name evidence="7" type="ORF">COW99_00835</name>
</gene>
<dbReference type="EC" id="3.2.2.21" evidence="3"/>
<sequence>MQMVIQHFKATDAVIYSIIERSRKLEKLKPIDKKDYFLKLVREIVYQQLSGKAGDTIYSRFELLFPNEKITPNNVLKVSPQEIRKAGVSNAKTQYIHNLAEAVKNKNLLFQNYKDMSNENIVKNLIQVKGIGLWTAEMFLMFSMGREDVFSYDDVGLRNGLMKLYGFKDKPSNEEIEKIVSKWTPYKTYGSMLLWKSLEL</sequence>
<keyword evidence="4" id="KW-0227">DNA damage</keyword>
<evidence type="ECO:0000256" key="1">
    <source>
        <dbReference type="ARBA" id="ARBA00000086"/>
    </source>
</evidence>
<evidence type="ECO:0000313" key="8">
    <source>
        <dbReference type="Proteomes" id="UP000231246"/>
    </source>
</evidence>
<dbReference type="Pfam" id="PF00730">
    <property type="entry name" value="HhH-GPD"/>
    <property type="match status" value="1"/>
</dbReference>